<accession>A0ABR2YFI7</accession>
<organism evidence="3 4">
    <name type="scientific">Coccomyxa subellipsoidea</name>
    <dbReference type="NCBI Taxonomy" id="248742"/>
    <lineage>
        <taxon>Eukaryota</taxon>
        <taxon>Viridiplantae</taxon>
        <taxon>Chlorophyta</taxon>
        <taxon>core chlorophytes</taxon>
        <taxon>Trebouxiophyceae</taxon>
        <taxon>Trebouxiophyceae incertae sedis</taxon>
        <taxon>Coccomyxaceae</taxon>
        <taxon>Coccomyxa</taxon>
    </lineage>
</organism>
<evidence type="ECO:0000259" key="2">
    <source>
        <dbReference type="Pfam" id="PF05057"/>
    </source>
</evidence>
<sequence length="352" mass="38247">MGGLIGRYALGKLYNPETELICGLRPTHFVTFATPHLGCDGNRSPAQVPFISWTGDIPLAGWGIEKAVAAAAKPFSSWFMGSSGTQFFLLDGKDGRAPLLERITQDDPEDGYYLSALKSFVTRTCYANSSGDWLVGWANSSLRKPEELPRLNSSDGRGVVSEEPLDAALHPSDRLPLSPTTSSTAKPQFAGRPPSARDSRGTADWMVADPIEGRSFSTSLARTSSVGSLVMVDSEEEGSHAVEGGFPVQVQTTPGGRPGDATGKARQGESAADADAAIEDSERTMQMLARLQELPWRRIDVCFKGTRMPFFAHNLIQVTRKWLNWEGEAVAQHFAALFSEMEADPRVQRALR</sequence>
<dbReference type="InterPro" id="IPR044294">
    <property type="entry name" value="Lipase-like"/>
</dbReference>
<dbReference type="InterPro" id="IPR007751">
    <property type="entry name" value="DUF676_lipase-like"/>
</dbReference>
<dbReference type="Pfam" id="PF05057">
    <property type="entry name" value="DUF676"/>
    <property type="match status" value="1"/>
</dbReference>
<dbReference type="PANTHER" id="PTHR12482:SF11">
    <property type="entry name" value="LIPASE YOR059C ISOFORM X1"/>
    <property type="match status" value="1"/>
</dbReference>
<keyword evidence="4" id="KW-1185">Reference proteome</keyword>
<dbReference type="Proteomes" id="UP001491310">
    <property type="component" value="Unassembled WGS sequence"/>
</dbReference>
<dbReference type="InterPro" id="IPR029058">
    <property type="entry name" value="AB_hydrolase_fold"/>
</dbReference>
<protein>
    <recommendedName>
        <fullName evidence="2">DUF676 domain-containing protein</fullName>
    </recommendedName>
</protein>
<dbReference type="PANTHER" id="PTHR12482">
    <property type="entry name" value="LIPASE ROG1-RELATED-RELATED"/>
    <property type="match status" value="1"/>
</dbReference>
<feature type="region of interest" description="Disordered" evidence="1">
    <location>
        <begin position="164"/>
        <end position="202"/>
    </location>
</feature>
<reference evidence="3 4" key="1">
    <citation type="journal article" date="2024" name="Nat. Commun.">
        <title>Phylogenomics reveals the evolutionary origins of lichenization in chlorophyte algae.</title>
        <authorList>
            <person name="Puginier C."/>
            <person name="Libourel C."/>
            <person name="Otte J."/>
            <person name="Skaloud P."/>
            <person name="Haon M."/>
            <person name="Grisel S."/>
            <person name="Petersen M."/>
            <person name="Berrin J.G."/>
            <person name="Delaux P.M."/>
            <person name="Dal Grande F."/>
            <person name="Keller J."/>
        </authorList>
    </citation>
    <scope>NUCLEOTIDE SEQUENCE [LARGE SCALE GENOMIC DNA]</scope>
    <source>
        <strain evidence="3 4">SAG 216-7</strain>
    </source>
</reference>
<evidence type="ECO:0000313" key="3">
    <source>
        <dbReference type="EMBL" id="KAK9904267.1"/>
    </source>
</evidence>
<gene>
    <name evidence="3" type="ORF">WJX75_008108</name>
</gene>
<name>A0ABR2YFI7_9CHLO</name>
<evidence type="ECO:0000256" key="1">
    <source>
        <dbReference type="SAM" id="MobiDB-lite"/>
    </source>
</evidence>
<proteinExistence type="predicted"/>
<evidence type="ECO:0000313" key="4">
    <source>
        <dbReference type="Proteomes" id="UP001491310"/>
    </source>
</evidence>
<feature type="region of interest" description="Disordered" evidence="1">
    <location>
        <begin position="246"/>
        <end position="275"/>
    </location>
</feature>
<comment type="caution">
    <text evidence="3">The sequence shown here is derived from an EMBL/GenBank/DDBJ whole genome shotgun (WGS) entry which is preliminary data.</text>
</comment>
<dbReference type="EMBL" id="JALJOT010000013">
    <property type="protein sequence ID" value="KAK9904267.1"/>
    <property type="molecule type" value="Genomic_DNA"/>
</dbReference>
<dbReference type="SUPFAM" id="SSF53474">
    <property type="entry name" value="alpha/beta-Hydrolases"/>
    <property type="match status" value="1"/>
</dbReference>
<feature type="domain" description="DUF676" evidence="2">
    <location>
        <begin position="1"/>
        <end position="135"/>
    </location>
</feature>